<proteinExistence type="predicted"/>
<comment type="caution">
    <text evidence="1">The sequence shown here is derived from an EMBL/GenBank/DDBJ whole genome shotgun (WGS) entry which is preliminary data.</text>
</comment>
<sequence>MLAKAIATEAGANFINISMSSITSKWFGEGEKYVKAVFSLASKIAPSVIFVDEVDSMLGRRENPGEHEAMRKMKNEFMVNWDGLRTKDTERVLVLAATNRPFDLDEAVIRRLPRRLMVNLPDAPNRAKILKVILAKEDLSPDIDLDAIASMTDGYSGSDLKNLCVTAAHRPIKEILEKEKKERAAALAEGRPAPALSSCGDIRSLNMEDFKYAHKQVCASVSSESVNMTELLQWNELYGEGGSRRKKALSYFILARETVELLLDTFHAVSKVEKLIKELPSVTTDWSNGDVNLAERNSMNNGISLQHVENVTNIRETQSMLLERIASEMNRLKFYVTHAKMWIKFEARCDIKSGAEVIKYERFIEWLYDSKELSGTSGEHICRNLPIANGVQFGTPVQNLPFIENMEKRVQNPSLILDASLGHCFVDGLEHRDATAIYNCLRAYAAIDNTKNAEEIFRTTVVAPLVQNIIPHGSLPMAAASSGDGLDKNSGLHVFDFLANSIIKEVLTAIQKGKPGAFSPGRPSEFLKNYKSSLDFLVRLEGYCPSRYAVAKFRSDAIYAEFMKQWNIGVYFSLRFQEIAGALDSVLTTSSLNPVQNSETDVLVLSCSDKFLRLSLQLLSRYSNWLSSGLTARKKGNTNTNTNAGCEWAISALTDDLVFIIHDIKCLEEQSILQGGQLFEDLQRSVIKAVVDSLVEKSVEDLRQMKGITATYRMTNKPLPVRHSPYVSGILRPLKGFLDGERATTYLASETRNKILLGAATEITDRYYEIAADIVSLARKKESSLQEFRQSAQKPAGLSSDVSDNNVSNTDKICMQLFLDIQEYARDLSALGVDAVTSRCWFNWTDALSYYVPPFLKPRSSSARMSVSPSDNLSNWCVHEC</sequence>
<gene>
    <name evidence="1" type="ORF">L6164_010954</name>
</gene>
<name>A0ACB9P6Q5_BAUVA</name>
<evidence type="ECO:0000313" key="2">
    <source>
        <dbReference type="Proteomes" id="UP000828941"/>
    </source>
</evidence>
<dbReference type="EMBL" id="CM039430">
    <property type="protein sequence ID" value="KAI4343624.1"/>
    <property type="molecule type" value="Genomic_DNA"/>
</dbReference>
<keyword evidence="2" id="KW-1185">Reference proteome</keyword>
<reference evidence="1 2" key="1">
    <citation type="journal article" date="2022" name="DNA Res.">
        <title>Chromosomal-level genome assembly of the orchid tree Bauhinia variegata (Leguminosae; Cercidoideae) supports the allotetraploid origin hypothesis of Bauhinia.</title>
        <authorList>
            <person name="Zhong Y."/>
            <person name="Chen Y."/>
            <person name="Zheng D."/>
            <person name="Pang J."/>
            <person name="Liu Y."/>
            <person name="Luo S."/>
            <person name="Meng S."/>
            <person name="Qian L."/>
            <person name="Wei D."/>
            <person name="Dai S."/>
            <person name="Zhou R."/>
        </authorList>
    </citation>
    <scope>NUCLEOTIDE SEQUENCE [LARGE SCALE GENOMIC DNA]</scope>
    <source>
        <strain evidence="1">BV-YZ2020</strain>
    </source>
</reference>
<protein>
    <submittedName>
        <fullName evidence="1">Uncharacterized protein</fullName>
    </submittedName>
</protein>
<evidence type="ECO:0000313" key="1">
    <source>
        <dbReference type="EMBL" id="KAI4343624.1"/>
    </source>
</evidence>
<organism evidence="1 2">
    <name type="scientific">Bauhinia variegata</name>
    <name type="common">Purple orchid tree</name>
    <name type="synonym">Phanera variegata</name>
    <dbReference type="NCBI Taxonomy" id="167791"/>
    <lineage>
        <taxon>Eukaryota</taxon>
        <taxon>Viridiplantae</taxon>
        <taxon>Streptophyta</taxon>
        <taxon>Embryophyta</taxon>
        <taxon>Tracheophyta</taxon>
        <taxon>Spermatophyta</taxon>
        <taxon>Magnoliopsida</taxon>
        <taxon>eudicotyledons</taxon>
        <taxon>Gunneridae</taxon>
        <taxon>Pentapetalae</taxon>
        <taxon>rosids</taxon>
        <taxon>fabids</taxon>
        <taxon>Fabales</taxon>
        <taxon>Fabaceae</taxon>
        <taxon>Cercidoideae</taxon>
        <taxon>Cercideae</taxon>
        <taxon>Bauhiniinae</taxon>
        <taxon>Bauhinia</taxon>
    </lineage>
</organism>
<dbReference type="Proteomes" id="UP000828941">
    <property type="component" value="Chromosome 5"/>
</dbReference>
<accession>A0ACB9P6Q5</accession>